<sequence>MSFYSTYTDENTGLDFSDIEYQRELNIQHQKQIAIENIIDMYDKIIIDFKSGKLPIYNPNLFKFLSQEKFICWVIQNNKNLKELFEI</sequence>
<dbReference type="EMBL" id="JN885998">
    <property type="protein sequence ID" value="AEX62918.1"/>
    <property type="molecule type" value="Genomic_DNA"/>
</dbReference>
<reference evidence="1" key="1">
    <citation type="submission" date="2011-10" db="EMBL/GenBank/DDBJ databases">
        <title>Provirophages and transpovirons: unique mobilome of giant viruses.</title>
        <authorList>
            <person name="Desnues C."/>
            <person name="LaScola B."/>
            <person name="Yutin N."/>
            <person name="Fournous G."/>
            <person name="Koonin E."/>
            <person name="Raoult D."/>
        </authorList>
    </citation>
    <scope>NUCLEOTIDE SEQUENCE</scope>
    <source>
        <strain evidence="1">Mv13-mv</strain>
    </source>
</reference>
<accession>H2EEU5</accession>
<proteinExistence type="predicted"/>
<name>H2EEU5_9VIRU</name>
<gene>
    <name evidence="1" type="ORF">mv_L713</name>
</gene>
<evidence type="ECO:0000313" key="1">
    <source>
        <dbReference type="EMBL" id="AEX62918.1"/>
    </source>
</evidence>
<protein>
    <submittedName>
        <fullName evidence="1">Uncharacterized protein</fullName>
    </submittedName>
</protein>
<organism evidence="1">
    <name type="scientific">Moumouvirus sp. 'Monve'</name>
    <dbReference type="NCBI Taxonomy" id="1128131"/>
    <lineage>
        <taxon>Viruses</taxon>
        <taxon>Varidnaviria</taxon>
        <taxon>Bamfordvirae</taxon>
        <taxon>Nucleocytoviricota</taxon>
        <taxon>Megaviricetes</taxon>
        <taxon>Imitervirales</taxon>
        <taxon>Mimiviridae</taxon>
        <taxon>Megamimivirinae</taxon>
        <taxon>Moumouvirus</taxon>
    </lineage>
</organism>